<reference evidence="2" key="1">
    <citation type="submission" date="2015-07" db="EMBL/GenBank/DDBJ databases">
        <title>MeaNS - Measles Nucleotide Surveillance Program.</title>
        <authorList>
            <person name="Tran T."/>
            <person name="Druce J."/>
        </authorList>
    </citation>
    <scope>NUCLEOTIDE SEQUENCE</scope>
    <source>
        <strain evidence="2">UCB-OBI-ISO-001</strain>
        <tissue evidence="2">Gonad</tissue>
    </source>
</reference>
<evidence type="ECO:0000256" key="1">
    <source>
        <dbReference type="SAM" id="MobiDB-lite"/>
    </source>
</evidence>
<name>A0A0L8IFV9_OCTBM</name>
<evidence type="ECO:0000313" key="2">
    <source>
        <dbReference type="EMBL" id="KOG00333.1"/>
    </source>
</evidence>
<feature type="region of interest" description="Disordered" evidence="1">
    <location>
        <begin position="25"/>
        <end position="68"/>
    </location>
</feature>
<proteinExistence type="predicted"/>
<accession>A0A0L8IFV9</accession>
<dbReference type="AlphaFoldDB" id="A0A0L8IFV9"/>
<feature type="compositionally biased region" description="Acidic residues" evidence="1">
    <location>
        <begin position="39"/>
        <end position="61"/>
    </location>
</feature>
<sequence length="68" mass="7726">MGFVVDDRTVTNIRVRVRIAGIDISEDNGDDVYNGSRDDVDDDDDDDDADDDDDDDDDDEKEDGRRTR</sequence>
<protein>
    <submittedName>
        <fullName evidence="2">Uncharacterized protein</fullName>
    </submittedName>
</protein>
<gene>
    <name evidence="2" type="ORF">OCBIM_22005127mg</name>
</gene>
<organism evidence="2">
    <name type="scientific">Octopus bimaculoides</name>
    <name type="common">California two-spotted octopus</name>
    <dbReference type="NCBI Taxonomy" id="37653"/>
    <lineage>
        <taxon>Eukaryota</taxon>
        <taxon>Metazoa</taxon>
        <taxon>Spiralia</taxon>
        <taxon>Lophotrochozoa</taxon>
        <taxon>Mollusca</taxon>
        <taxon>Cephalopoda</taxon>
        <taxon>Coleoidea</taxon>
        <taxon>Octopodiformes</taxon>
        <taxon>Octopoda</taxon>
        <taxon>Incirrata</taxon>
        <taxon>Octopodidae</taxon>
        <taxon>Octopus</taxon>
    </lineage>
</organism>
<dbReference type="EMBL" id="KQ415813">
    <property type="protein sequence ID" value="KOG00333.1"/>
    <property type="molecule type" value="Genomic_DNA"/>
</dbReference>
<feature type="non-terminal residue" evidence="2">
    <location>
        <position position="68"/>
    </location>
</feature>